<dbReference type="PANTHER" id="PTHR32309:SF31">
    <property type="entry name" value="CAPSULAR EXOPOLYSACCHARIDE FAMILY"/>
    <property type="match status" value="1"/>
</dbReference>
<keyword evidence="2" id="KW-1133">Transmembrane helix</keyword>
<feature type="compositionally biased region" description="Basic residues" evidence="1">
    <location>
        <begin position="240"/>
        <end position="249"/>
    </location>
</feature>
<feature type="region of interest" description="Disordered" evidence="1">
    <location>
        <begin position="238"/>
        <end position="259"/>
    </location>
</feature>
<evidence type="ECO:0008006" key="5">
    <source>
        <dbReference type="Google" id="ProtNLM"/>
    </source>
</evidence>
<proteinExistence type="predicted"/>
<dbReference type="PANTHER" id="PTHR32309">
    <property type="entry name" value="TYROSINE-PROTEIN KINASE"/>
    <property type="match status" value="1"/>
</dbReference>
<organism evidence="3 4">
    <name type="scientific">Candidatus Scybalenecus merdavium</name>
    <dbReference type="NCBI Taxonomy" id="2840939"/>
    <lineage>
        <taxon>Bacteria</taxon>
        <taxon>Bacillati</taxon>
        <taxon>Bacillota</taxon>
        <taxon>Clostridia</taxon>
        <taxon>Eubacteriales</taxon>
        <taxon>Oscillospiraceae</taxon>
        <taxon>Oscillospiraceae incertae sedis</taxon>
        <taxon>Candidatus Scybalenecus</taxon>
    </lineage>
</organism>
<keyword evidence="2" id="KW-0812">Transmembrane</keyword>
<dbReference type="EMBL" id="DVNM01000031">
    <property type="protein sequence ID" value="HIU69471.1"/>
    <property type="molecule type" value="Genomic_DNA"/>
</dbReference>
<evidence type="ECO:0000313" key="3">
    <source>
        <dbReference type="EMBL" id="HIU69471.1"/>
    </source>
</evidence>
<gene>
    <name evidence="3" type="ORF">IAD23_05870</name>
</gene>
<sequence>MDENIKKTIQLFLKRWKLIVLIGLIGAVAAYFYTANFTTLTYTSSVEFYAYVPEKERTANTEEGSVVIPISNTSKMDYAIRMITTYLALLDTNNFCTRAANSLNDRLGSDYSAAFVKGAMAMEATEDTALFTVSVTTTSSQLSYEMADDLSQVIPDFIEESNEQEVLLQVVDAPVVAGAAESLNYPLKCAIGAAAGMVLACAYVFLRDLLDVRVKSGEDLSARYNVPVLGTIPDFEAKTRTSKKKKTRHSQAAAAKEEE</sequence>
<dbReference type="AlphaFoldDB" id="A0A9D1SPD4"/>
<protein>
    <recommendedName>
        <fullName evidence="5">Polysaccharide chain length determinant N-terminal domain-containing protein</fullName>
    </recommendedName>
</protein>
<evidence type="ECO:0000256" key="2">
    <source>
        <dbReference type="SAM" id="Phobius"/>
    </source>
</evidence>
<comment type="caution">
    <text evidence="3">The sequence shown here is derived from an EMBL/GenBank/DDBJ whole genome shotgun (WGS) entry which is preliminary data.</text>
</comment>
<reference evidence="3" key="2">
    <citation type="journal article" date="2021" name="PeerJ">
        <title>Extensive microbial diversity within the chicken gut microbiome revealed by metagenomics and culture.</title>
        <authorList>
            <person name="Gilroy R."/>
            <person name="Ravi A."/>
            <person name="Getino M."/>
            <person name="Pursley I."/>
            <person name="Horton D.L."/>
            <person name="Alikhan N.F."/>
            <person name="Baker D."/>
            <person name="Gharbi K."/>
            <person name="Hall N."/>
            <person name="Watson M."/>
            <person name="Adriaenssens E.M."/>
            <person name="Foster-Nyarko E."/>
            <person name="Jarju S."/>
            <person name="Secka A."/>
            <person name="Antonio M."/>
            <person name="Oren A."/>
            <person name="Chaudhuri R.R."/>
            <person name="La Ragione R."/>
            <person name="Hildebrand F."/>
            <person name="Pallen M.J."/>
        </authorList>
    </citation>
    <scope>NUCLEOTIDE SEQUENCE</scope>
    <source>
        <strain evidence="3">CHK176-6737</strain>
    </source>
</reference>
<evidence type="ECO:0000313" key="4">
    <source>
        <dbReference type="Proteomes" id="UP000824125"/>
    </source>
</evidence>
<feature type="transmembrane region" description="Helical" evidence="2">
    <location>
        <begin position="16"/>
        <end position="34"/>
    </location>
</feature>
<evidence type="ECO:0000256" key="1">
    <source>
        <dbReference type="SAM" id="MobiDB-lite"/>
    </source>
</evidence>
<accession>A0A9D1SPD4</accession>
<name>A0A9D1SPD4_9FIRM</name>
<dbReference type="InterPro" id="IPR050445">
    <property type="entry name" value="Bact_polysacc_biosynth/exp"/>
</dbReference>
<reference evidence="3" key="1">
    <citation type="submission" date="2020-10" db="EMBL/GenBank/DDBJ databases">
        <authorList>
            <person name="Gilroy R."/>
        </authorList>
    </citation>
    <scope>NUCLEOTIDE SEQUENCE</scope>
    <source>
        <strain evidence="3">CHK176-6737</strain>
    </source>
</reference>
<dbReference type="Proteomes" id="UP000824125">
    <property type="component" value="Unassembled WGS sequence"/>
</dbReference>
<keyword evidence="2" id="KW-0472">Membrane</keyword>